<feature type="transmembrane region" description="Helical" evidence="6">
    <location>
        <begin position="94"/>
        <end position="116"/>
    </location>
</feature>
<dbReference type="AlphaFoldDB" id="A0A9Q0SB19"/>
<comment type="caution">
    <text evidence="7">The sequence shown here is derived from an EMBL/GenBank/DDBJ whole genome shotgun (WGS) entry which is preliminary data.</text>
</comment>
<dbReference type="GO" id="GO:0016020">
    <property type="term" value="C:membrane"/>
    <property type="evidence" value="ECO:0007669"/>
    <property type="project" value="UniProtKB-SubCell"/>
</dbReference>
<evidence type="ECO:0000256" key="3">
    <source>
        <dbReference type="ARBA" id="ARBA00022692"/>
    </source>
</evidence>
<reference evidence="7" key="2">
    <citation type="journal article" date="2023" name="Int. J. Mol. Sci.">
        <title>De Novo Assembly and Annotation of 11 Diverse Shrub Willow (Salix) Genomes Reveals Novel Gene Organization in Sex-Linked Regions.</title>
        <authorList>
            <person name="Hyden B."/>
            <person name="Feng K."/>
            <person name="Yates T.B."/>
            <person name="Jawdy S."/>
            <person name="Cereghino C."/>
            <person name="Smart L.B."/>
            <person name="Muchero W."/>
        </authorList>
    </citation>
    <scope>NUCLEOTIDE SEQUENCE</scope>
    <source>
        <tissue evidence="7">Shoot tip</tissue>
    </source>
</reference>
<evidence type="ECO:0000256" key="6">
    <source>
        <dbReference type="SAM" id="Phobius"/>
    </source>
</evidence>
<keyword evidence="2" id="KW-0813">Transport</keyword>
<keyword evidence="4 6" id="KW-1133">Transmembrane helix</keyword>
<dbReference type="Proteomes" id="UP001151752">
    <property type="component" value="Unassembled WGS sequence"/>
</dbReference>
<proteinExistence type="predicted"/>
<organism evidence="7 8">
    <name type="scientific">Salix koriyanagi</name>
    <dbReference type="NCBI Taxonomy" id="2511006"/>
    <lineage>
        <taxon>Eukaryota</taxon>
        <taxon>Viridiplantae</taxon>
        <taxon>Streptophyta</taxon>
        <taxon>Embryophyta</taxon>
        <taxon>Tracheophyta</taxon>
        <taxon>Spermatophyta</taxon>
        <taxon>Magnoliopsida</taxon>
        <taxon>eudicotyledons</taxon>
        <taxon>Gunneridae</taxon>
        <taxon>Pentapetalae</taxon>
        <taxon>rosids</taxon>
        <taxon>fabids</taxon>
        <taxon>Malpighiales</taxon>
        <taxon>Salicaceae</taxon>
        <taxon>Saliceae</taxon>
        <taxon>Salix</taxon>
    </lineage>
</organism>
<dbReference type="Gene3D" id="1.20.1740.10">
    <property type="entry name" value="Amino acid/polyamine transporter I"/>
    <property type="match status" value="1"/>
</dbReference>
<gene>
    <name evidence="7" type="ORF">OIU74_027961</name>
</gene>
<evidence type="ECO:0000313" key="8">
    <source>
        <dbReference type="Proteomes" id="UP001151752"/>
    </source>
</evidence>
<evidence type="ECO:0000256" key="5">
    <source>
        <dbReference type="ARBA" id="ARBA00023136"/>
    </source>
</evidence>
<dbReference type="Pfam" id="PF13520">
    <property type="entry name" value="AA_permease_2"/>
    <property type="match status" value="1"/>
</dbReference>
<evidence type="ECO:0000256" key="4">
    <source>
        <dbReference type="ARBA" id="ARBA00022989"/>
    </source>
</evidence>
<feature type="transmembrane region" description="Helical" evidence="6">
    <location>
        <begin position="53"/>
        <end position="74"/>
    </location>
</feature>
<evidence type="ECO:0000313" key="7">
    <source>
        <dbReference type="EMBL" id="KAJ6670310.1"/>
    </source>
</evidence>
<comment type="subcellular location">
    <subcellularLocation>
        <location evidence="1">Membrane</location>
        <topology evidence="1">Multi-pass membrane protein</topology>
    </subcellularLocation>
</comment>
<dbReference type="GO" id="GO:0015185">
    <property type="term" value="F:gamma-aminobutyric acid transmembrane transporter activity"/>
    <property type="evidence" value="ECO:0007669"/>
    <property type="project" value="TreeGrafter"/>
</dbReference>
<dbReference type="PANTHER" id="PTHR45649">
    <property type="entry name" value="AMINO-ACID PERMEASE BAT1"/>
    <property type="match status" value="1"/>
</dbReference>
<dbReference type="GO" id="GO:0015189">
    <property type="term" value="F:L-lysine transmembrane transporter activity"/>
    <property type="evidence" value="ECO:0007669"/>
    <property type="project" value="TreeGrafter"/>
</dbReference>
<dbReference type="EMBL" id="JAPFFM010000872">
    <property type="protein sequence ID" value="KAJ6670310.1"/>
    <property type="molecule type" value="Genomic_DNA"/>
</dbReference>
<dbReference type="InterPro" id="IPR002293">
    <property type="entry name" value="AA/rel_permease1"/>
</dbReference>
<keyword evidence="3 6" id="KW-0812">Transmembrane</keyword>
<accession>A0A9Q0SB19</accession>
<sequence>MVYAFSRDGAMPLSSLWHKVNNHEVPMNAVWLSAIISFCMALTYLGSEVAFQAMVSIATIGLYIAYALPIFFRVTLARKSFIPGPFNLGRYGVLVGWIAVLWVATISILFSLPVTYPHHQRDTQLHSRRCWRFVNHHHLFLDLLGSSLVQRSCNQCRKLNVRIE</sequence>
<dbReference type="GO" id="GO:0015180">
    <property type="term" value="F:L-alanine transmembrane transporter activity"/>
    <property type="evidence" value="ECO:0007669"/>
    <property type="project" value="TreeGrafter"/>
</dbReference>
<dbReference type="GO" id="GO:0005313">
    <property type="term" value="F:L-glutamate transmembrane transporter activity"/>
    <property type="evidence" value="ECO:0007669"/>
    <property type="project" value="TreeGrafter"/>
</dbReference>
<name>A0A9Q0SB19_9ROSI</name>
<feature type="transmembrane region" description="Helical" evidence="6">
    <location>
        <begin position="29"/>
        <end position="46"/>
    </location>
</feature>
<dbReference type="PANTHER" id="PTHR45649:SF30">
    <property type="entry name" value="AMINO-ACID PERMEASE BAT1"/>
    <property type="match status" value="1"/>
</dbReference>
<protein>
    <submittedName>
        <fullName evidence="7">Uncharacterized protein</fullName>
    </submittedName>
</protein>
<evidence type="ECO:0000256" key="2">
    <source>
        <dbReference type="ARBA" id="ARBA00022448"/>
    </source>
</evidence>
<evidence type="ECO:0000256" key="1">
    <source>
        <dbReference type="ARBA" id="ARBA00004141"/>
    </source>
</evidence>
<keyword evidence="5 6" id="KW-0472">Membrane</keyword>
<reference evidence="7" key="1">
    <citation type="submission" date="2022-11" db="EMBL/GenBank/DDBJ databases">
        <authorList>
            <person name="Hyden B.L."/>
            <person name="Feng K."/>
            <person name="Yates T."/>
            <person name="Jawdy S."/>
            <person name="Smart L.B."/>
            <person name="Muchero W."/>
        </authorList>
    </citation>
    <scope>NUCLEOTIDE SEQUENCE</scope>
    <source>
        <tissue evidence="7">Shoot tip</tissue>
    </source>
</reference>
<keyword evidence="8" id="KW-1185">Reference proteome</keyword>